<dbReference type="PANTHER" id="PTHR24321">
    <property type="entry name" value="DEHYDROGENASES, SHORT CHAIN"/>
    <property type="match status" value="1"/>
</dbReference>
<dbReference type="OrthoDB" id="9803333at2"/>
<dbReference type="PROSITE" id="PS00061">
    <property type="entry name" value="ADH_SHORT"/>
    <property type="match status" value="1"/>
</dbReference>
<evidence type="ECO:0000256" key="1">
    <source>
        <dbReference type="ARBA" id="ARBA00006484"/>
    </source>
</evidence>
<comment type="caution">
    <text evidence="3">The sequence shown here is derived from an EMBL/GenBank/DDBJ whole genome shotgun (WGS) entry which is preliminary data.</text>
</comment>
<dbReference type="PRINTS" id="PR00081">
    <property type="entry name" value="GDHRDH"/>
</dbReference>
<keyword evidence="2" id="KW-0560">Oxidoreductase</keyword>
<dbReference type="Gene3D" id="3.40.50.720">
    <property type="entry name" value="NAD(P)-binding Rossmann-like Domain"/>
    <property type="match status" value="1"/>
</dbReference>
<proteinExistence type="inferred from homology"/>
<evidence type="ECO:0000256" key="2">
    <source>
        <dbReference type="ARBA" id="ARBA00023002"/>
    </source>
</evidence>
<dbReference type="PANTHER" id="PTHR24321:SF8">
    <property type="entry name" value="ESTRADIOL 17-BETA-DEHYDROGENASE 8-RELATED"/>
    <property type="match status" value="1"/>
</dbReference>
<dbReference type="EMBL" id="LQRA01000052">
    <property type="protein sequence ID" value="KZE79465.1"/>
    <property type="molecule type" value="Genomic_DNA"/>
</dbReference>
<gene>
    <name evidence="3" type="ORF">AV654_17975</name>
</gene>
<dbReference type="FunFam" id="3.40.50.720:FF:000084">
    <property type="entry name" value="Short-chain dehydrogenase reductase"/>
    <property type="match status" value="1"/>
</dbReference>
<sequence length="241" mass="25765">MGIGEAAVRRFAEAGAAVVIADLAEEKGKALENRLVAEGLEARFVQADVGVDVDMRDLMKAAYTWKGRLDAVYNNAGVAVPGAVAELSEEDWQRVINVNLGGVFRGCKHALPYMLEQGRGTIVNCASTQAINGFLGWAGYAASKGGIVAMTRQMAVEYAPRGIRINAVAPGTIMTPMNEKIFEETDDPQALIDTWNRAHPIGRFGRPEEVADLVLFLCSDGASFITGQTFVADGGQTSRGE</sequence>
<dbReference type="InterPro" id="IPR020904">
    <property type="entry name" value="Sc_DH/Rdtase_CS"/>
</dbReference>
<reference evidence="4" key="1">
    <citation type="submission" date="2016-01" db="EMBL/GenBank/DDBJ databases">
        <title>Draft genome of Chromobacterium sp. F49.</title>
        <authorList>
            <person name="Hong K.W."/>
        </authorList>
    </citation>
    <scope>NUCLEOTIDE SEQUENCE [LARGE SCALE GENOMIC DNA]</scope>
    <source>
        <strain evidence="4">M63</strain>
    </source>
</reference>
<dbReference type="PRINTS" id="PR00080">
    <property type="entry name" value="SDRFAMILY"/>
</dbReference>
<dbReference type="CDD" id="cd05233">
    <property type="entry name" value="SDR_c"/>
    <property type="match status" value="1"/>
</dbReference>
<dbReference type="Proteomes" id="UP000076563">
    <property type="component" value="Unassembled WGS sequence"/>
</dbReference>
<dbReference type="GO" id="GO:0008206">
    <property type="term" value="P:bile acid metabolic process"/>
    <property type="evidence" value="ECO:0007669"/>
    <property type="project" value="UniProtKB-ARBA"/>
</dbReference>
<accession>A0A161SEW6</accession>
<keyword evidence="4" id="KW-1185">Reference proteome</keyword>
<dbReference type="InterPro" id="IPR002347">
    <property type="entry name" value="SDR_fam"/>
</dbReference>
<dbReference type="AlphaFoldDB" id="A0A161SEW6"/>
<protein>
    <submittedName>
        <fullName evidence="3">Short-chain dehydrogenase</fullName>
    </submittedName>
</protein>
<dbReference type="InterPro" id="IPR036291">
    <property type="entry name" value="NAD(P)-bd_dom_sf"/>
</dbReference>
<evidence type="ECO:0000313" key="3">
    <source>
        <dbReference type="EMBL" id="KZE79465.1"/>
    </source>
</evidence>
<dbReference type="GO" id="GO:0016491">
    <property type="term" value="F:oxidoreductase activity"/>
    <property type="evidence" value="ECO:0007669"/>
    <property type="project" value="UniProtKB-KW"/>
</dbReference>
<dbReference type="Pfam" id="PF13561">
    <property type="entry name" value="adh_short_C2"/>
    <property type="match status" value="1"/>
</dbReference>
<comment type="similarity">
    <text evidence="1">Belongs to the short-chain dehydrogenases/reductases (SDR) family.</text>
</comment>
<organism evidence="3 4">
    <name type="scientific">Paenibacillus elgii</name>
    <dbReference type="NCBI Taxonomy" id="189691"/>
    <lineage>
        <taxon>Bacteria</taxon>
        <taxon>Bacillati</taxon>
        <taxon>Bacillota</taxon>
        <taxon>Bacilli</taxon>
        <taxon>Bacillales</taxon>
        <taxon>Paenibacillaceae</taxon>
        <taxon>Paenibacillus</taxon>
    </lineage>
</organism>
<evidence type="ECO:0000313" key="4">
    <source>
        <dbReference type="Proteomes" id="UP000076563"/>
    </source>
</evidence>
<dbReference type="SUPFAM" id="SSF51735">
    <property type="entry name" value="NAD(P)-binding Rossmann-fold domains"/>
    <property type="match status" value="1"/>
</dbReference>
<name>A0A161SEW6_9BACL</name>